<feature type="region of interest" description="Disordered" evidence="1">
    <location>
        <begin position="443"/>
        <end position="513"/>
    </location>
</feature>
<reference evidence="3 4" key="1">
    <citation type="journal article" date="2018" name="BMC Genomics">
        <title>Genomic comparison of Trypanosoma conorhini and Trypanosoma rangeli to Trypanosoma cruzi strains of high and low virulence.</title>
        <authorList>
            <person name="Bradwell K.R."/>
            <person name="Koparde V.N."/>
            <person name="Matveyev A.V."/>
            <person name="Serrano M.G."/>
            <person name="Alves J.M."/>
            <person name="Parikh H."/>
            <person name="Huang B."/>
            <person name="Lee V."/>
            <person name="Espinosa-Alvarez O."/>
            <person name="Ortiz P.A."/>
            <person name="Costa-Martins A.G."/>
            <person name="Teixeira M.M."/>
            <person name="Buck G.A."/>
        </authorList>
    </citation>
    <scope>NUCLEOTIDE SEQUENCE [LARGE SCALE GENOMIC DNA]</scope>
    <source>
        <strain evidence="3 4">025E</strain>
    </source>
</reference>
<feature type="compositionally biased region" description="Pro residues" evidence="1">
    <location>
        <begin position="498"/>
        <end position="513"/>
    </location>
</feature>
<evidence type="ECO:0000313" key="3">
    <source>
        <dbReference type="EMBL" id="RNF22709.1"/>
    </source>
</evidence>
<feature type="domain" description="PDZ" evidence="2">
    <location>
        <begin position="52"/>
        <end position="127"/>
    </location>
</feature>
<feature type="compositionally biased region" description="Pro residues" evidence="1">
    <location>
        <begin position="463"/>
        <end position="473"/>
    </location>
</feature>
<accession>A0A422PY73</accession>
<evidence type="ECO:0000313" key="4">
    <source>
        <dbReference type="Proteomes" id="UP000284403"/>
    </source>
</evidence>
<name>A0A422PY73_9TRYP</name>
<dbReference type="OrthoDB" id="249626at2759"/>
<dbReference type="EMBL" id="MKKU01000131">
    <property type="protein sequence ID" value="RNF22709.1"/>
    <property type="molecule type" value="Genomic_DNA"/>
</dbReference>
<sequence>MGGDGAESSPEGFPSTNLVDPAVEASLFPRLSGGRRSQHPDGSAIEEPKTQMVHISRPAKTASWGFLTYSNCFPLRVGDVTSPRAASLKKGDEIVEINKAKPKDYEDAMQLFQRARLNLELRLCRRSVGGKHPHVVRSHSTGSSDVTTPADAAGGVAAAVASPSLPGHQGGTEATLSPFHETPRTRPGEGRARYSAEMALEKLLREGGANGFGGDSAAELDGTLSPLPEAFSAAVDDDIVRVWSRVFSRKRARTSDGHAESHYAEVSGVLPRPVRQAIYDRSSCPFSAEEGFTSEFHAAVQHTLTASALSNGRELNSQGTAKAALMASHGSQPRSVEAVVEGVKRIDEQREEEVARSLAAKGAAQCNEELDASHHSMLRVVASHRHMREEKRRYEEEKYRQTEATAKKFLLQYMDATSSSRSMPGVKQRSRRGYHHVDTHDLQRYELPSPPPPVAGVASGCPSTPPPLPPPLPYCNSFPVTEGTRHAEGYSSRLLRLPTPPPPPPPPPLPPPP</sequence>
<dbReference type="InterPro" id="IPR036034">
    <property type="entry name" value="PDZ_sf"/>
</dbReference>
<feature type="compositionally biased region" description="Basic and acidic residues" evidence="1">
    <location>
        <begin position="181"/>
        <end position="191"/>
    </location>
</feature>
<comment type="caution">
    <text evidence="3">The sequence shown here is derived from an EMBL/GenBank/DDBJ whole genome shotgun (WGS) entry which is preliminary data.</text>
</comment>
<gene>
    <name evidence="3" type="ORF">Tco025E_03102</name>
</gene>
<dbReference type="GeneID" id="40316713"/>
<dbReference type="SUPFAM" id="SSF50156">
    <property type="entry name" value="PDZ domain-like"/>
    <property type="match status" value="1"/>
</dbReference>
<organism evidence="3 4">
    <name type="scientific">Trypanosoma conorhini</name>
    <dbReference type="NCBI Taxonomy" id="83891"/>
    <lineage>
        <taxon>Eukaryota</taxon>
        <taxon>Discoba</taxon>
        <taxon>Euglenozoa</taxon>
        <taxon>Kinetoplastea</taxon>
        <taxon>Metakinetoplastina</taxon>
        <taxon>Trypanosomatida</taxon>
        <taxon>Trypanosomatidae</taxon>
        <taxon>Trypanosoma</taxon>
    </lineage>
</organism>
<feature type="region of interest" description="Disordered" evidence="1">
    <location>
        <begin position="163"/>
        <end position="191"/>
    </location>
</feature>
<dbReference type="PROSITE" id="PS50106">
    <property type="entry name" value="PDZ"/>
    <property type="match status" value="1"/>
</dbReference>
<dbReference type="AlphaFoldDB" id="A0A422PY73"/>
<dbReference type="RefSeq" id="XP_029229938.1">
    <property type="nucleotide sequence ID" value="XM_029370024.1"/>
</dbReference>
<evidence type="ECO:0000259" key="2">
    <source>
        <dbReference type="PROSITE" id="PS50106"/>
    </source>
</evidence>
<dbReference type="InterPro" id="IPR001478">
    <property type="entry name" value="PDZ"/>
</dbReference>
<keyword evidence="4" id="KW-1185">Reference proteome</keyword>
<dbReference type="Proteomes" id="UP000284403">
    <property type="component" value="Unassembled WGS sequence"/>
</dbReference>
<protein>
    <submittedName>
        <fullName evidence="3">Formin</fullName>
    </submittedName>
</protein>
<feature type="region of interest" description="Disordered" evidence="1">
    <location>
        <begin position="1"/>
        <end position="49"/>
    </location>
</feature>
<evidence type="ECO:0000256" key="1">
    <source>
        <dbReference type="SAM" id="MobiDB-lite"/>
    </source>
</evidence>
<proteinExistence type="predicted"/>